<dbReference type="EMBL" id="CP089984">
    <property type="protein sequence ID" value="WXB10958.1"/>
    <property type="molecule type" value="Genomic_DNA"/>
</dbReference>
<evidence type="ECO:0000313" key="7">
    <source>
        <dbReference type="EMBL" id="WXB10958.1"/>
    </source>
</evidence>
<dbReference type="InterPro" id="IPR012656">
    <property type="entry name" value="CHP02421_QEGLA"/>
</dbReference>
<sequence length="553" mass="60774">MEPKSRRGSEAAGSPTAASRSTSETPVAPSTGPGGKADRSEGSKAEKGEVIKALDTAKDVTKALETAKDAGKALDGVKDGAKDAGKALEAAKETAKALEATKVVVVEEEHFEHYPSIPPPPPSGPWRSYKEIVAQLAARIVEAQRPIRVLQSIRWENGIEEQFLKNRGRELPKVDAAYYASVDLGFDPRTKSEEFEAIARDIDGELGESDAIGQIMQATALEYRDVVRMLAARGTPHFYAYARKLYGSPKDKFPDGKSTVRDLGHVLYSILTKSDDNHLGPTAERSLTSAECAAELNERFASYFADTEVRVQADDTILADAAAGNDYVKIRTGALFSPRDIDILEVHEGWVHVATSLNGQQQPVARWLAKGPPRTTSVQEGLAALLEIFTFRAYPRRARRLNDRVLAVDKAEDGASFIEVFEWFRTEGYEEEECFNNTRRIFRGGVVEGGAPFTKDACYCKGIVLNYAFIRSAIQHNRGDLIPYLFVGKVAHEDVPVLARRVADGVIKPPRYLPSMFRDLNGLAIWMAYSTFFSQLGGEPVADHYAKIFARTG</sequence>
<dbReference type="SMART" id="SM01154">
    <property type="entry name" value="DUF1704"/>
    <property type="match status" value="1"/>
</dbReference>
<keyword evidence="2" id="KW-0645">Protease</keyword>
<comment type="cofactor">
    <cofactor evidence="1">
        <name>Zn(2+)</name>
        <dbReference type="ChEBI" id="CHEBI:29105"/>
    </cofactor>
</comment>
<dbReference type="Proteomes" id="UP001370348">
    <property type="component" value="Chromosome"/>
</dbReference>
<dbReference type="RefSeq" id="WP_394820574.1">
    <property type="nucleotide sequence ID" value="NZ_CP089984.1"/>
</dbReference>
<evidence type="ECO:0000256" key="2">
    <source>
        <dbReference type="ARBA" id="ARBA00022670"/>
    </source>
</evidence>
<evidence type="ECO:0000313" key="8">
    <source>
        <dbReference type="Proteomes" id="UP001370348"/>
    </source>
</evidence>
<feature type="compositionally biased region" description="Basic and acidic residues" evidence="6">
    <location>
        <begin position="36"/>
        <end position="52"/>
    </location>
</feature>
<evidence type="ECO:0000256" key="4">
    <source>
        <dbReference type="ARBA" id="ARBA00023049"/>
    </source>
</evidence>
<keyword evidence="4" id="KW-0482">Metalloprotease</keyword>
<gene>
    <name evidence="7" type="ORF">LZC94_24110</name>
</gene>
<feature type="coiled-coil region" evidence="5">
    <location>
        <begin position="81"/>
        <end position="108"/>
    </location>
</feature>
<name>A0ABZ2LJ25_9BACT</name>
<dbReference type="InterPro" id="IPR012548">
    <property type="entry name" value="MATCAP"/>
</dbReference>
<keyword evidence="3" id="KW-0378">Hydrolase</keyword>
<dbReference type="PANTHER" id="PTHR31817:SF0">
    <property type="entry name" value="CHROMOSOME UNDETERMINED SCAFFOLD_67, WHOLE GENOME SHOTGUN SEQUENCE"/>
    <property type="match status" value="1"/>
</dbReference>
<reference evidence="7 8" key="1">
    <citation type="submission" date="2021-12" db="EMBL/GenBank/DDBJ databases">
        <title>Discovery of the Pendulisporaceae a myxobacterial family with distinct sporulation behavior and unique specialized metabolism.</title>
        <authorList>
            <person name="Garcia R."/>
            <person name="Popoff A."/>
            <person name="Bader C.D."/>
            <person name="Loehr J."/>
            <person name="Walesch S."/>
            <person name="Walt C."/>
            <person name="Boldt J."/>
            <person name="Bunk B."/>
            <person name="Haeckl F.J.F.P.J."/>
            <person name="Gunesch A.P."/>
            <person name="Birkelbach J."/>
            <person name="Nuebel U."/>
            <person name="Pietschmann T."/>
            <person name="Bach T."/>
            <person name="Mueller R."/>
        </authorList>
    </citation>
    <scope>NUCLEOTIDE SEQUENCE [LARGE SCALE GENOMIC DNA]</scope>
    <source>
        <strain evidence="7 8">MSr11954</strain>
    </source>
</reference>
<feature type="compositionally biased region" description="Polar residues" evidence="6">
    <location>
        <begin position="16"/>
        <end position="25"/>
    </location>
</feature>
<evidence type="ECO:0000256" key="6">
    <source>
        <dbReference type="SAM" id="MobiDB-lite"/>
    </source>
</evidence>
<dbReference type="PANTHER" id="PTHR31817">
    <property type="match status" value="1"/>
</dbReference>
<dbReference type="NCBIfam" id="TIGR02421">
    <property type="entry name" value="QEGLA"/>
    <property type="match status" value="1"/>
</dbReference>
<accession>A0ABZ2LJ25</accession>
<evidence type="ECO:0000256" key="5">
    <source>
        <dbReference type="SAM" id="Coils"/>
    </source>
</evidence>
<feature type="region of interest" description="Disordered" evidence="6">
    <location>
        <begin position="1"/>
        <end position="52"/>
    </location>
</feature>
<organism evidence="7 8">
    <name type="scientific">Pendulispora albinea</name>
    <dbReference type="NCBI Taxonomy" id="2741071"/>
    <lineage>
        <taxon>Bacteria</taxon>
        <taxon>Pseudomonadati</taxon>
        <taxon>Myxococcota</taxon>
        <taxon>Myxococcia</taxon>
        <taxon>Myxococcales</taxon>
        <taxon>Sorangiineae</taxon>
        <taxon>Pendulisporaceae</taxon>
        <taxon>Pendulispora</taxon>
    </lineage>
</organism>
<protein>
    <submittedName>
        <fullName evidence="7">Flavohemoglobin expression-modulating QEGLA motif protein</fullName>
    </submittedName>
</protein>
<proteinExistence type="predicted"/>
<evidence type="ECO:0000256" key="3">
    <source>
        <dbReference type="ARBA" id="ARBA00022801"/>
    </source>
</evidence>
<dbReference type="Pfam" id="PF08014">
    <property type="entry name" value="MATCAP"/>
    <property type="match status" value="1"/>
</dbReference>
<keyword evidence="8" id="KW-1185">Reference proteome</keyword>
<keyword evidence="5" id="KW-0175">Coiled coil</keyword>
<evidence type="ECO:0000256" key="1">
    <source>
        <dbReference type="ARBA" id="ARBA00001947"/>
    </source>
</evidence>